<dbReference type="CDD" id="cd02619">
    <property type="entry name" value="Peptidase_C1"/>
    <property type="match status" value="1"/>
</dbReference>
<comment type="caution">
    <text evidence="4">The sequence shown here is derived from an EMBL/GenBank/DDBJ whole genome shotgun (WGS) entry which is preliminary data.</text>
</comment>
<organism evidence="4 5">
    <name type="scientific">Fusicatenibacter faecihominis</name>
    <dbReference type="NCBI Taxonomy" id="2881276"/>
    <lineage>
        <taxon>Bacteria</taxon>
        <taxon>Bacillati</taxon>
        <taxon>Bacillota</taxon>
        <taxon>Clostridia</taxon>
        <taxon>Lachnospirales</taxon>
        <taxon>Lachnospiraceae</taxon>
        <taxon>Fusicatenibacter</taxon>
    </lineage>
</organism>
<proteinExistence type="inferred from homology"/>
<dbReference type="GO" id="GO:0006508">
    <property type="term" value="P:proteolysis"/>
    <property type="evidence" value="ECO:0007669"/>
    <property type="project" value="InterPro"/>
</dbReference>
<evidence type="ECO:0000313" key="4">
    <source>
        <dbReference type="EMBL" id="MCC2189345.1"/>
    </source>
</evidence>
<evidence type="ECO:0000256" key="1">
    <source>
        <dbReference type="ARBA" id="ARBA00008455"/>
    </source>
</evidence>
<feature type="transmembrane region" description="Helical" evidence="2">
    <location>
        <begin position="7"/>
        <end position="25"/>
    </location>
</feature>
<name>A0AAE3J692_9FIRM</name>
<protein>
    <submittedName>
        <fullName evidence="4">Lectin like domain-containing protein</fullName>
    </submittedName>
</protein>
<dbReference type="Proteomes" id="UP001197875">
    <property type="component" value="Unassembled WGS sequence"/>
</dbReference>
<dbReference type="Pfam" id="PF00112">
    <property type="entry name" value="Peptidase_C1"/>
    <property type="match status" value="1"/>
</dbReference>
<dbReference type="Pfam" id="PF18560">
    <property type="entry name" value="Lectin_like"/>
    <property type="match status" value="1"/>
</dbReference>
<keyword evidence="2" id="KW-0812">Transmembrane</keyword>
<evidence type="ECO:0000259" key="3">
    <source>
        <dbReference type="SMART" id="SM00645"/>
    </source>
</evidence>
<dbReference type="InterPro" id="IPR000668">
    <property type="entry name" value="Peptidase_C1A_C"/>
</dbReference>
<sequence>MIKKLEGILRLAILCLGVYLVYTLYRPQADRLIREVKEQVFTTTENPAALLTEERQEETEAQKTLSFPARYDSRDYGRAPDVRNQGSLGTCWAVAAVSALEASLLPEEHLRFSADHLSLQNGYAKSQDDGGAYTMTMAYLTAWKGPVLAEEDPYGDGYSPEGLSPRKHVQEIQILRDRASIKEVVQAHGAVQTSLYMDVQSDYSSVYYNERTASYCYPKEEAPNHDILIIGWDDNFPASGFTYNVKGNGAYICQNSWGTSYGENGIFYVSYEDPNIAGYALAYSRVEEPDNYDSVYQSDLLGWVGQLGYGTDSCYFANVYTSRGAEELKAVGFYAVGENTEYEIAIVDEFQNELSLSAFSPVQTGTLVHAGFYTIDLNEPVSLSEGQRFAVAVKVRTPGESYPAATEYKADEYTETVDLSDGEGYISMKGYQWTRTETEYSCNICLKAYTDKEG</sequence>
<gene>
    <name evidence="4" type="ORF">LKD71_05900</name>
</gene>
<dbReference type="InterPro" id="IPR013128">
    <property type="entry name" value="Peptidase_C1A"/>
</dbReference>
<reference evidence="4 5" key="1">
    <citation type="submission" date="2021-10" db="EMBL/GenBank/DDBJ databases">
        <title>Anaerobic single-cell dispensing facilitates the cultivation of human gut bacteria.</title>
        <authorList>
            <person name="Afrizal A."/>
        </authorList>
    </citation>
    <scope>NUCLEOTIDE SEQUENCE [LARGE SCALE GENOMIC DNA]</scope>
    <source>
        <strain evidence="4 5">CLA-AA-H277</strain>
    </source>
</reference>
<evidence type="ECO:0000313" key="5">
    <source>
        <dbReference type="Proteomes" id="UP001197875"/>
    </source>
</evidence>
<evidence type="ECO:0000256" key="2">
    <source>
        <dbReference type="SAM" id="Phobius"/>
    </source>
</evidence>
<comment type="similarity">
    <text evidence="1">Belongs to the peptidase C1 family.</text>
</comment>
<dbReference type="InterPro" id="IPR040528">
    <property type="entry name" value="Lectin-like"/>
</dbReference>
<dbReference type="SMART" id="SM00645">
    <property type="entry name" value="Pept_C1"/>
    <property type="match status" value="1"/>
</dbReference>
<dbReference type="GO" id="GO:0008234">
    <property type="term" value="F:cysteine-type peptidase activity"/>
    <property type="evidence" value="ECO:0007669"/>
    <property type="project" value="InterPro"/>
</dbReference>
<keyword evidence="2" id="KW-1133">Transmembrane helix</keyword>
<dbReference type="AlphaFoldDB" id="A0AAE3J692"/>
<dbReference type="RefSeq" id="WP_227614709.1">
    <property type="nucleotide sequence ID" value="NZ_JAJEPR010000007.1"/>
</dbReference>
<dbReference type="SUPFAM" id="SSF54001">
    <property type="entry name" value="Cysteine proteinases"/>
    <property type="match status" value="1"/>
</dbReference>
<dbReference type="InterPro" id="IPR038765">
    <property type="entry name" value="Papain-like_cys_pep_sf"/>
</dbReference>
<dbReference type="PROSITE" id="PS00139">
    <property type="entry name" value="THIOL_PROTEASE_CYS"/>
    <property type="match status" value="1"/>
</dbReference>
<dbReference type="PANTHER" id="PTHR12411">
    <property type="entry name" value="CYSTEINE PROTEASE FAMILY C1-RELATED"/>
    <property type="match status" value="1"/>
</dbReference>
<keyword evidence="2" id="KW-0472">Membrane</keyword>
<accession>A0AAE3J692</accession>
<feature type="domain" description="Peptidase C1A papain C-terminal" evidence="3">
    <location>
        <begin position="67"/>
        <end position="287"/>
    </location>
</feature>
<dbReference type="Gene3D" id="3.90.70.10">
    <property type="entry name" value="Cysteine proteinases"/>
    <property type="match status" value="1"/>
</dbReference>
<keyword evidence="5" id="KW-1185">Reference proteome</keyword>
<dbReference type="InterPro" id="IPR000169">
    <property type="entry name" value="Pept_cys_AS"/>
</dbReference>
<dbReference type="EMBL" id="JAJEPR010000007">
    <property type="protein sequence ID" value="MCC2189345.1"/>
    <property type="molecule type" value="Genomic_DNA"/>
</dbReference>